<dbReference type="AlphaFoldDB" id="A0A348G3R2"/>
<gene>
    <name evidence="1" type="ORF">BLTE_28800</name>
</gene>
<dbReference type="Pfam" id="PF10049">
    <property type="entry name" value="DUF2283"/>
    <property type="match status" value="1"/>
</dbReference>
<dbReference type="RefSeq" id="WP_160140628.1">
    <property type="nucleotide sequence ID" value="NZ_AP018907.1"/>
</dbReference>
<accession>A0A348G3R2</accession>
<dbReference type="KEGG" id="blag:BLTE_28800"/>
<dbReference type="Proteomes" id="UP000266934">
    <property type="component" value="Chromosome"/>
</dbReference>
<keyword evidence="2" id="KW-1185">Reference proteome</keyword>
<protein>
    <recommendedName>
        <fullName evidence="3">DUF2283 domain-containing protein</fullName>
    </recommendedName>
</protein>
<dbReference type="EMBL" id="AP018907">
    <property type="protein sequence ID" value="BBF94195.1"/>
    <property type="molecule type" value="Genomic_DNA"/>
</dbReference>
<reference evidence="1 2" key="1">
    <citation type="submission" date="2018-08" db="EMBL/GenBank/DDBJ databases">
        <title>Complete genome sequencing of Blastochloris tepida GI.</title>
        <authorList>
            <person name="Tsukatani Y."/>
            <person name="Mori H."/>
        </authorList>
    </citation>
    <scope>NUCLEOTIDE SEQUENCE [LARGE SCALE GENOMIC DNA]</scope>
    <source>
        <strain evidence="1 2">GI</strain>
    </source>
</reference>
<evidence type="ECO:0008006" key="3">
    <source>
        <dbReference type="Google" id="ProtNLM"/>
    </source>
</evidence>
<proteinExistence type="predicted"/>
<name>A0A348G3R2_9HYPH</name>
<organism evidence="1 2">
    <name type="scientific">Blastochloris tepida</name>
    <dbReference type="NCBI Taxonomy" id="2233851"/>
    <lineage>
        <taxon>Bacteria</taxon>
        <taxon>Pseudomonadati</taxon>
        <taxon>Pseudomonadota</taxon>
        <taxon>Alphaproteobacteria</taxon>
        <taxon>Hyphomicrobiales</taxon>
        <taxon>Blastochloridaceae</taxon>
        <taxon>Blastochloris</taxon>
    </lineage>
</organism>
<sequence length="73" mass="7716">MTDVTCDPEADAVHVRIGQGQIAKTQEAGPFIYDFDAEGRILGSEILSAKHVLAPGDWLAAPVPKAPRSDAAE</sequence>
<dbReference type="InterPro" id="IPR019270">
    <property type="entry name" value="DUF2283"/>
</dbReference>
<evidence type="ECO:0000313" key="2">
    <source>
        <dbReference type="Proteomes" id="UP000266934"/>
    </source>
</evidence>
<dbReference type="OrthoDB" id="9799670at2"/>
<evidence type="ECO:0000313" key="1">
    <source>
        <dbReference type="EMBL" id="BBF94195.1"/>
    </source>
</evidence>